<dbReference type="HOGENOM" id="CLU_341729_0_0_1"/>
<comment type="subcellular location">
    <subcellularLocation>
        <location evidence="6">Nucleus</location>
        <location evidence="6">Nucleolus</location>
    </subcellularLocation>
</comment>
<keyword evidence="4 6" id="KW-0653">Protein transport</keyword>
<evidence type="ECO:0000256" key="2">
    <source>
        <dbReference type="ARBA" id="ARBA00022448"/>
    </source>
</evidence>
<reference evidence="11" key="1">
    <citation type="submission" date="2013-02" db="EMBL/GenBank/DDBJ databases">
        <authorList>
            <person name="Hughes D."/>
        </authorList>
    </citation>
    <scope>NUCLEOTIDE SEQUENCE</scope>
    <source>
        <strain>Durham</strain>
        <strain evidence="11">NC isolate 2 -- Noor lab</strain>
    </source>
</reference>
<name>T1GI53_MEGSC</name>
<feature type="region of interest" description="Disordered" evidence="7">
    <location>
        <begin position="680"/>
        <end position="761"/>
    </location>
</feature>
<comment type="similarity">
    <text evidence="1 6">Belongs to the SDA1 family.</text>
</comment>
<evidence type="ECO:0000256" key="3">
    <source>
        <dbReference type="ARBA" id="ARBA00022517"/>
    </source>
</evidence>
<keyword evidence="5 6" id="KW-0539">Nucleus</keyword>
<dbReference type="GO" id="GO:0005730">
    <property type="term" value="C:nucleolus"/>
    <property type="evidence" value="ECO:0007669"/>
    <property type="project" value="UniProtKB-SubCell"/>
</dbReference>
<feature type="domain" description="SDA1 N-terminal" evidence="9">
    <location>
        <begin position="276"/>
        <end position="526"/>
    </location>
</feature>
<dbReference type="PANTHER" id="PTHR12730">
    <property type="entry name" value="HSDA/SDA1-RELATED"/>
    <property type="match status" value="1"/>
</dbReference>
<evidence type="ECO:0000256" key="7">
    <source>
        <dbReference type="SAM" id="MobiDB-lite"/>
    </source>
</evidence>
<feature type="compositionally biased region" description="Acidic residues" evidence="7">
    <location>
        <begin position="682"/>
        <end position="696"/>
    </location>
</feature>
<dbReference type="OMA" id="FRMIVFL"/>
<reference evidence="10" key="2">
    <citation type="submission" date="2015-06" db="UniProtKB">
        <authorList>
            <consortium name="EnsemblMetazoa"/>
        </authorList>
    </citation>
    <scope>IDENTIFICATION</scope>
</reference>
<evidence type="ECO:0000256" key="6">
    <source>
        <dbReference type="RuleBase" id="RU365057"/>
    </source>
</evidence>
<dbReference type="AlphaFoldDB" id="T1GI53"/>
<keyword evidence="2 6" id="KW-0813">Transport</keyword>
<evidence type="ECO:0000259" key="8">
    <source>
        <dbReference type="Pfam" id="PF05285"/>
    </source>
</evidence>
<dbReference type="STRING" id="36166.T1GI53"/>
<keyword evidence="11" id="KW-1185">Reference proteome</keyword>
<dbReference type="InterPro" id="IPR027312">
    <property type="entry name" value="Sda1"/>
</dbReference>
<accession>T1GI53</accession>
<dbReference type="EMBL" id="CAQQ02012038">
    <property type="status" value="NOT_ANNOTATED_CDS"/>
    <property type="molecule type" value="Genomic_DNA"/>
</dbReference>
<dbReference type="InterPro" id="IPR012977">
    <property type="entry name" value="SDA1_N"/>
</dbReference>
<dbReference type="InterPro" id="IPR007949">
    <property type="entry name" value="SDA1_MD"/>
</dbReference>
<protein>
    <recommendedName>
        <fullName evidence="6">Protein SDA1</fullName>
    </recommendedName>
</protein>
<feature type="domain" description="SDA1 middle" evidence="8">
    <location>
        <begin position="697"/>
        <end position="826"/>
    </location>
</feature>
<dbReference type="InterPro" id="IPR016024">
    <property type="entry name" value="ARM-type_fold"/>
</dbReference>
<evidence type="ECO:0000313" key="11">
    <source>
        <dbReference type="Proteomes" id="UP000015102"/>
    </source>
</evidence>
<dbReference type="PANTHER" id="PTHR12730:SF0">
    <property type="entry name" value="PROTEIN SDA1 HOMOLOG"/>
    <property type="match status" value="1"/>
</dbReference>
<comment type="function">
    <text evidence="6">Required for 60S pre-ribosomal subunits export to the cytoplasm.</text>
</comment>
<evidence type="ECO:0000256" key="1">
    <source>
        <dbReference type="ARBA" id="ARBA00005783"/>
    </source>
</evidence>
<dbReference type="Proteomes" id="UP000015102">
    <property type="component" value="Unassembled WGS sequence"/>
</dbReference>
<evidence type="ECO:0000256" key="5">
    <source>
        <dbReference type="ARBA" id="ARBA00023242"/>
    </source>
</evidence>
<organism evidence="10 11">
    <name type="scientific">Megaselia scalaris</name>
    <name type="common">Humpbacked fly</name>
    <name type="synonym">Phora scalaris</name>
    <dbReference type="NCBI Taxonomy" id="36166"/>
    <lineage>
        <taxon>Eukaryota</taxon>
        <taxon>Metazoa</taxon>
        <taxon>Ecdysozoa</taxon>
        <taxon>Arthropoda</taxon>
        <taxon>Hexapoda</taxon>
        <taxon>Insecta</taxon>
        <taxon>Pterygota</taxon>
        <taxon>Neoptera</taxon>
        <taxon>Endopterygota</taxon>
        <taxon>Diptera</taxon>
        <taxon>Brachycera</taxon>
        <taxon>Muscomorpha</taxon>
        <taxon>Platypezoidea</taxon>
        <taxon>Phoridae</taxon>
        <taxon>Megaseliini</taxon>
        <taxon>Megaselia</taxon>
    </lineage>
</organism>
<feature type="compositionally biased region" description="Basic and acidic residues" evidence="7">
    <location>
        <begin position="744"/>
        <end position="757"/>
    </location>
</feature>
<evidence type="ECO:0000313" key="10">
    <source>
        <dbReference type="EnsemblMetazoa" id="MESCA003120-PA"/>
    </source>
</evidence>
<dbReference type="GO" id="GO:0015031">
    <property type="term" value="P:protein transport"/>
    <property type="evidence" value="ECO:0007669"/>
    <property type="project" value="UniProtKB-KW"/>
</dbReference>
<dbReference type="SUPFAM" id="SSF48371">
    <property type="entry name" value="ARM repeat"/>
    <property type="match status" value="1"/>
</dbReference>
<dbReference type="GO" id="GO:0042273">
    <property type="term" value="P:ribosomal large subunit biogenesis"/>
    <property type="evidence" value="ECO:0007669"/>
    <property type="project" value="UniProtKB-UniRule"/>
</dbReference>
<dbReference type="Pfam" id="PF08158">
    <property type="entry name" value="SDA1_HEAT"/>
    <property type="match status" value="1"/>
</dbReference>
<proteinExistence type="inferred from homology"/>
<dbReference type="GO" id="GO:0000055">
    <property type="term" value="P:ribosomal large subunit export from nucleus"/>
    <property type="evidence" value="ECO:0007669"/>
    <property type="project" value="UniProtKB-UniRule"/>
</dbReference>
<dbReference type="EnsemblMetazoa" id="MESCA003120-RA">
    <property type="protein sequence ID" value="MESCA003120-PA"/>
    <property type="gene ID" value="MESCA003120"/>
</dbReference>
<keyword evidence="3 6" id="KW-0690">Ribosome biogenesis</keyword>
<evidence type="ECO:0000259" key="9">
    <source>
        <dbReference type="Pfam" id="PF08158"/>
    </source>
</evidence>
<feature type="compositionally biased region" description="Acidic residues" evidence="7">
    <location>
        <begin position="706"/>
        <end position="743"/>
    </location>
</feature>
<dbReference type="Pfam" id="PF05285">
    <property type="entry name" value="SDA1_dom"/>
    <property type="match status" value="1"/>
</dbReference>
<sequence>MLNSYQPFIVQRHIRNKNKKKMSLLTRISRVCCNGINLGAKQSFHSSYPRPKNILTLTKKPMKEAQYKKRDGVPNGYVIIYKAPMEGYLTACKNITTITSIVMIGLVTYNYQNLSKLVTVPSAGENVELYGLVSNEVDIFYFIAGFTAEFGKIPAVYDSQLPMKYKHLDFARGQVKPAEPFLLNPWKSDTFRIKNYTSVLLIDYFKTPSELFQMLKEEGDEEAPGQFPQLQNLIKRDPESYKEEFEQQYRHFLGTLEIFKLNPIDENKSFDDLVTFISQVAQCYPDVCLKFPQLLVDLLKDLSTTLNPVMRSSIVKALINLRNKNLIPALDLLELFFQLLRCPDKNLRCFLQNHIINDIKNMNAKHKDMKLNSTLQNFMYSMLKDANPKAAKMSVDIMIELFKKNIWNDAKTVNVIASVGCFSKITKVQVASLKFFLGHDEEEQKNSDSESDNEVDLKGALLTNRVNKKTKKRQKQLDQIKKQAVKAMKKKNKAENFNFSGIHLIHNPQGMAEGLFKQLQSTNESFYPYITRFLQPHQRLVTRILQFAAQASHELVPGEVVEPVLKVIANNFVTERNSSDVMAIGLNATREICARCPLAMGEDLLRDLAMYKAYKDKSVMMAARSLIMLYRDQLPALLHKKDRGRPTEAQAERKIKEYGQVLPHENVPGAEVLLNAAKEVDVKEDESSSESEDDGNWVDVSHSEGEDNEDVDEDEEEEEDEDENDDEEDEEEDEDDDDESQDESSEKSKKISKKEAKLLSAQEAAQELALTKIFTDEDFKKIDMANVKKTVTNSRKRPLEAEKSEFVKLDKIEMIYKKRKHDKEARWNLS</sequence>
<evidence type="ECO:0000256" key="4">
    <source>
        <dbReference type="ARBA" id="ARBA00022927"/>
    </source>
</evidence>